<proteinExistence type="predicted"/>
<sequence length="223" mass="25630">MKNKRIEFGVFMALLISMISCKNDKTEATAEERIGAMESYVDSLESVKSDEAVSNWDQITVDYDRRMAEADAAITSLRDDVKKSSQERLDSVKARYFFIKSNLEASKAPVKVNYNQRLRDTFFGAGKLGEDMNFSWVNKDNILQTYQTFFEAYKANKGNFTREDYDEVKMIYEALDSRKNTVENEGLSSEDNNKIAAIKFKFAPMFKVNRIGAKSRENEEAKE</sequence>
<comment type="caution">
    <text evidence="1">The sequence shown here is derived from an EMBL/GenBank/DDBJ whole genome shotgun (WGS) entry which is preliminary data.</text>
</comment>
<keyword evidence="2" id="KW-1185">Reference proteome</keyword>
<accession>A0ABP7TCQ9</accession>
<evidence type="ECO:0000313" key="1">
    <source>
        <dbReference type="EMBL" id="GAA4024113.1"/>
    </source>
</evidence>
<dbReference type="EMBL" id="BAABCR010000004">
    <property type="protein sequence ID" value="GAA4024113.1"/>
    <property type="molecule type" value="Genomic_DNA"/>
</dbReference>
<gene>
    <name evidence="1" type="ORF">GCM10022386_03970</name>
</gene>
<evidence type="ECO:0000313" key="2">
    <source>
        <dbReference type="Proteomes" id="UP001500968"/>
    </source>
</evidence>
<organism evidence="1 2">
    <name type="scientific">Flavobacterium cheonhonense</name>
    <dbReference type="NCBI Taxonomy" id="706185"/>
    <lineage>
        <taxon>Bacteria</taxon>
        <taxon>Pseudomonadati</taxon>
        <taxon>Bacteroidota</taxon>
        <taxon>Flavobacteriia</taxon>
        <taxon>Flavobacteriales</taxon>
        <taxon>Flavobacteriaceae</taxon>
        <taxon>Flavobacterium</taxon>
    </lineage>
</organism>
<reference evidence="2" key="1">
    <citation type="journal article" date="2019" name="Int. J. Syst. Evol. Microbiol.">
        <title>The Global Catalogue of Microorganisms (GCM) 10K type strain sequencing project: providing services to taxonomists for standard genome sequencing and annotation.</title>
        <authorList>
            <consortium name="The Broad Institute Genomics Platform"/>
            <consortium name="The Broad Institute Genome Sequencing Center for Infectious Disease"/>
            <person name="Wu L."/>
            <person name="Ma J."/>
        </authorList>
    </citation>
    <scope>NUCLEOTIDE SEQUENCE [LARGE SCALE GENOMIC DNA]</scope>
    <source>
        <strain evidence="2">JCM 17064</strain>
    </source>
</reference>
<dbReference type="PROSITE" id="PS51257">
    <property type="entry name" value="PROKAR_LIPOPROTEIN"/>
    <property type="match status" value="1"/>
</dbReference>
<evidence type="ECO:0008006" key="3">
    <source>
        <dbReference type="Google" id="ProtNLM"/>
    </source>
</evidence>
<dbReference type="RefSeq" id="WP_324691077.1">
    <property type="nucleotide sequence ID" value="NZ_BAABCR010000004.1"/>
</dbReference>
<protein>
    <recommendedName>
        <fullName evidence="3">Lipoprotein</fullName>
    </recommendedName>
</protein>
<dbReference type="Proteomes" id="UP001500968">
    <property type="component" value="Unassembled WGS sequence"/>
</dbReference>
<name>A0ABP7TCQ9_9FLAO</name>